<organism evidence="2 3">
    <name type="scientific">Ensete ventricosum</name>
    <name type="common">Abyssinian banana</name>
    <name type="synonym">Musa ensete</name>
    <dbReference type="NCBI Taxonomy" id="4639"/>
    <lineage>
        <taxon>Eukaryota</taxon>
        <taxon>Viridiplantae</taxon>
        <taxon>Streptophyta</taxon>
        <taxon>Embryophyta</taxon>
        <taxon>Tracheophyta</taxon>
        <taxon>Spermatophyta</taxon>
        <taxon>Magnoliopsida</taxon>
        <taxon>Liliopsida</taxon>
        <taxon>Zingiberales</taxon>
        <taxon>Musaceae</taxon>
        <taxon>Ensete</taxon>
    </lineage>
</organism>
<feature type="region of interest" description="Disordered" evidence="1">
    <location>
        <begin position="42"/>
        <end position="105"/>
    </location>
</feature>
<evidence type="ECO:0000256" key="1">
    <source>
        <dbReference type="SAM" id="MobiDB-lite"/>
    </source>
</evidence>
<evidence type="ECO:0000313" key="3">
    <source>
        <dbReference type="Proteomes" id="UP000287651"/>
    </source>
</evidence>
<proteinExistence type="predicted"/>
<sequence>MDNTIGNIQLQQQCQQQQIWEAHLANYRSPVGVSVLQNGQLRDSSVSMSQRVQASSTLSPSPLQIQGGSSHRPIFQQHHHRLLANGSPSSSKVKPHQNQQFGHLH</sequence>
<feature type="compositionally biased region" description="Polar residues" evidence="1">
    <location>
        <begin position="42"/>
        <end position="69"/>
    </location>
</feature>
<feature type="compositionally biased region" description="Polar residues" evidence="1">
    <location>
        <begin position="86"/>
        <end position="105"/>
    </location>
</feature>
<comment type="caution">
    <text evidence="2">The sequence shown here is derived from an EMBL/GenBank/DDBJ whole genome shotgun (WGS) entry which is preliminary data.</text>
</comment>
<protein>
    <submittedName>
        <fullName evidence="2">Uncharacterized protein</fullName>
    </submittedName>
</protein>
<dbReference type="AlphaFoldDB" id="A0A426XHX8"/>
<dbReference type="EMBL" id="AMZH03020580">
    <property type="protein sequence ID" value="RRT39040.1"/>
    <property type="molecule type" value="Genomic_DNA"/>
</dbReference>
<dbReference type="InterPro" id="IPR040305">
    <property type="entry name" value="At1g75730-like"/>
</dbReference>
<dbReference type="Proteomes" id="UP000287651">
    <property type="component" value="Unassembled WGS sequence"/>
</dbReference>
<reference evidence="2 3" key="1">
    <citation type="journal article" date="2014" name="Agronomy (Basel)">
        <title>A Draft Genome Sequence for Ensete ventricosum, the Drought-Tolerant Tree Against Hunger.</title>
        <authorList>
            <person name="Harrison J."/>
            <person name="Moore K.A."/>
            <person name="Paszkiewicz K."/>
            <person name="Jones T."/>
            <person name="Grant M."/>
            <person name="Ambacheew D."/>
            <person name="Muzemil S."/>
            <person name="Studholme D.J."/>
        </authorList>
    </citation>
    <scope>NUCLEOTIDE SEQUENCE [LARGE SCALE GENOMIC DNA]</scope>
</reference>
<evidence type="ECO:0000313" key="2">
    <source>
        <dbReference type="EMBL" id="RRT39040.1"/>
    </source>
</evidence>
<accession>A0A426XHX8</accession>
<dbReference type="PANTHER" id="PTHR34792">
    <property type="entry name" value="OS02G0121500 PROTEIN"/>
    <property type="match status" value="1"/>
</dbReference>
<name>A0A426XHX8_ENSVE</name>
<dbReference type="PANTHER" id="PTHR34792:SF1">
    <property type="entry name" value="OS02G0121500 PROTEIN"/>
    <property type="match status" value="1"/>
</dbReference>
<gene>
    <name evidence="2" type="ORF">B296_00054655</name>
</gene>